<protein>
    <submittedName>
        <fullName evidence="2">Uncharacterized protein</fullName>
    </submittedName>
</protein>
<proteinExistence type="predicted"/>
<dbReference type="GeneID" id="56904306"/>
<keyword evidence="1" id="KW-0732">Signal</keyword>
<gene>
    <name evidence="2" type="ORF">GLS_c00570</name>
</gene>
<name>A0A067Z333_GLUOY</name>
<dbReference type="Proteomes" id="UP000031656">
    <property type="component" value="Chromosome"/>
</dbReference>
<dbReference type="AlphaFoldDB" id="A0A067Z333"/>
<evidence type="ECO:0000313" key="2">
    <source>
        <dbReference type="EMBL" id="AHK69990.1"/>
    </source>
</evidence>
<dbReference type="RefSeq" id="WP_041110454.1">
    <property type="nucleotide sequence ID" value="NZ_CP004373.1"/>
</dbReference>
<dbReference type="HOGENOM" id="CLU_896533_0_0_5"/>
<feature type="signal peptide" evidence="1">
    <location>
        <begin position="1"/>
        <end position="22"/>
    </location>
</feature>
<reference evidence="2 3" key="1">
    <citation type="journal article" date="2015" name="Appl. Microbiol. Biotechnol.">
        <title>The consequence of an additional NADH dehydrogenase paralog on the growth of Gluconobacter oxydans DSM3504.</title>
        <authorList>
            <person name="Kostner D."/>
            <person name="Luchterhand B."/>
            <person name="Junker A."/>
            <person name="Volland S."/>
            <person name="Daniel R."/>
            <person name="Buchs J."/>
            <person name="Liebl W."/>
            <person name="Ehrenreich A."/>
        </authorList>
    </citation>
    <scope>NUCLEOTIDE SEQUENCE [LARGE SCALE GENOMIC DNA]</scope>
    <source>
        <strain evidence="2">DSM 3504</strain>
    </source>
</reference>
<organism evidence="2 3">
    <name type="scientific">Gluconobacter oxydans DSM 3504</name>
    <dbReference type="NCBI Taxonomy" id="1288313"/>
    <lineage>
        <taxon>Bacteria</taxon>
        <taxon>Pseudomonadati</taxon>
        <taxon>Pseudomonadota</taxon>
        <taxon>Alphaproteobacteria</taxon>
        <taxon>Acetobacterales</taxon>
        <taxon>Acetobacteraceae</taxon>
        <taxon>Gluconobacter</taxon>
    </lineage>
</organism>
<sequence length="287" mass="29613">MSLRLSLLAATAALLIPVMASASTLSGLPESCFTYELAGTKAATHGLTAKTLHATLTGTDITLDIRGVNLSDPSGHVESATLERFNAVAAYAALSAFRGGISAACKEQSLTINSSDIRSGTPQAAWTDVTLGRPGHNMTIRKASIQAVQTTPDLRLKVEGTGIHDTKQPLMPTQLSADLTVQGLDTARQQITINALHAVSGSSAIDGKGSIEPGATASTSAADLHVSVTNVDTLIGQIRDTAPKKVVAALTIARLMGRQSGDATLWDIGLSGGVVTVNRIPLPFSVP</sequence>
<dbReference type="EMBL" id="CP004373">
    <property type="protein sequence ID" value="AHK69990.1"/>
    <property type="molecule type" value="Genomic_DNA"/>
</dbReference>
<evidence type="ECO:0000313" key="3">
    <source>
        <dbReference type="Proteomes" id="UP000031656"/>
    </source>
</evidence>
<accession>A0A067Z333</accession>
<evidence type="ECO:0000256" key="1">
    <source>
        <dbReference type="SAM" id="SignalP"/>
    </source>
</evidence>
<feature type="chain" id="PRO_5001648724" evidence="1">
    <location>
        <begin position="23"/>
        <end position="287"/>
    </location>
</feature>
<dbReference type="KEGG" id="goy:GLS_c00570"/>